<gene>
    <name evidence="3" type="ORF">LTT95_10965</name>
</gene>
<accession>A0ABS8UF27</accession>
<dbReference type="SUPFAM" id="SSF51735">
    <property type="entry name" value="NAD(P)-binding Rossmann-fold domains"/>
    <property type="match status" value="1"/>
</dbReference>
<dbReference type="Pfam" id="PF08240">
    <property type="entry name" value="ADH_N"/>
    <property type="match status" value="1"/>
</dbReference>
<dbReference type="SMART" id="SM00829">
    <property type="entry name" value="PKS_ER"/>
    <property type="match status" value="1"/>
</dbReference>
<dbReference type="Proteomes" id="UP001430360">
    <property type="component" value="Unassembled WGS sequence"/>
</dbReference>
<dbReference type="Pfam" id="PF00107">
    <property type="entry name" value="ADH_zinc_N"/>
    <property type="match status" value="1"/>
</dbReference>
<feature type="domain" description="Enoyl reductase (ER)" evidence="2">
    <location>
        <begin position="16"/>
        <end position="319"/>
    </location>
</feature>
<dbReference type="InterPro" id="IPR011032">
    <property type="entry name" value="GroES-like_sf"/>
</dbReference>
<keyword evidence="4" id="KW-1185">Reference proteome</keyword>
<dbReference type="InterPro" id="IPR036291">
    <property type="entry name" value="NAD(P)-bd_dom_sf"/>
</dbReference>
<dbReference type="PANTHER" id="PTHR44154:SF1">
    <property type="entry name" value="QUINONE OXIDOREDUCTASE"/>
    <property type="match status" value="1"/>
</dbReference>
<evidence type="ECO:0000313" key="4">
    <source>
        <dbReference type="Proteomes" id="UP001430360"/>
    </source>
</evidence>
<dbReference type="InterPro" id="IPR051603">
    <property type="entry name" value="Zinc-ADH_QOR/CCCR"/>
</dbReference>
<dbReference type="EMBL" id="JAJQKU010000003">
    <property type="protein sequence ID" value="MCD9097457.1"/>
    <property type="molecule type" value="Genomic_DNA"/>
</dbReference>
<reference evidence="3" key="2">
    <citation type="journal article" date="2022" name="Syst. Appl. Microbiol.">
        <title>Physiological and genomic characterisation of Luteimonas fraxinea sp. nov., a bacterial species associated with trees tolerant to ash dieback.</title>
        <authorList>
            <person name="Ulrich K."/>
            <person name="Becker R."/>
            <person name="Behrendt U."/>
            <person name="Kube M."/>
            <person name="Schneck V."/>
            <person name="Ulrich A."/>
        </authorList>
    </citation>
    <scope>NUCLEOTIDE SEQUENCE</scope>
    <source>
        <strain evidence="3">A1P009</strain>
    </source>
</reference>
<organism evidence="3 4">
    <name type="scientific">Luteimonas fraxinea</name>
    <dbReference type="NCBI Taxonomy" id="2901869"/>
    <lineage>
        <taxon>Bacteria</taxon>
        <taxon>Pseudomonadati</taxon>
        <taxon>Pseudomonadota</taxon>
        <taxon>Gammaproteobacteria</taxon>
        <taxon>Lysobacterales</taxon>
        <taxon>Lysobacteraceae</taxon>
        <taxon>Luteimonas</taxon>
    </lineage>
</organism>
<dbReference type="PANTHER" id="PTHR44154">
    <property type="entry name" value="QUINONE OXIDOREDUCTASE"/>
    <property type="match status" value="1"/>
</dbReference>
<dbReference type="InterPro" id="IPR020843">
    <property type="entry name" value="ER"/>
</dbReference>
<dbReference type="CDD" id="cd05289">
    <property type="entry name" value="MDR_like_2"/>
    <property type="match status" value="1"/>
</dbReference>
<keyword evidence="1" id="KW-0521">NADP</keyword>
<sequence length="323" mass="33190">MTRLKEMHAVTIDRFGGPDVLTYGRQRLPDVGPGQVLVKVAYAGVGSWDPLEREGLFAELTGQTPDFPYTLGRDGSGTIAAIGVGVDRFAIGDAVYALGIGHYAEYIALDADAVSLLPDDLPLDQAGAMPIVALTAWQGLAIELDVAPGDAVLINGASGDVGHIAVQLAKRLGARVLAVASGEDGVAAALELGADVAVDGRVTDVAAASRAFAPKGLDAVLAVVGGASLSAAIGTVRERGRVAYPAGIDPEPEPRAGLVFRHFDLTLDAPATSRVKMEQLNALIAAGPFEVRISSTFPLGQAAQAHQALAAHRIGKVILSVPS</sequence>
<evidence type="ECO:0000313" key="3">
    <source>
        <dbReference type="EMBL" id="MCD9097457.1"/>
    </source>
</evidence>
<protein>
    <submittedName>
        <fullName evidence="3">NADP-dependent oxidoreductase</fullName>
    </submittedName>
</protein>
<reference evidence="3" key="1">
    <citation type="submission" date="2021-12" db="EMBL/GenBank/DDBJ databases">
        <authorList>
            <person name="Ulrich A."/>
        </authorList>
    </citation>
    <scope>NUCLEOTIDE SEQUENCE</scope>
    <source>
        <strain evidence="3">A1P009</strain>
    </source>
</reference>
<dbReference type="Gene3D" id="3.40.50.720">
    <property type="entry name" value="NAD(P)-binding Rossmann-like Domain"/>
    <property type="match status" value="1"/>
</dbReference>
<evidence type="ECO:0000259" key="2">
    <source>
        <dbReference type="SMART" id="SM00829"/>
    </source>
</evidence>
<dbReference type="InterPro" id="IPR013154">
    <property type="entry name" value="ADH-like_N"/>
</dbReference>
<dbReference type="RefSeq" id="WP_232136503.1">
    <property type="nucleotide sequence ID" value="NZ_CP089507.1"/>
</dbReference>
<dbReference type="InterPro" id="IPR013149">
    <property type="entry name" value="ADH-like_C"/>
</dbReference>
<name>A0ABS8UF27_9GAMM</name>
<dbReference type="Gene3D" id="3.90.180.10">
    <property type="entry name" value="Medium-chain alcohol dehydrogenases, catalytic domain"/>
    <property type="match status" value="1"/>
</dbReference>
<evidence type="ECO:0000256" key="1">
    <source>
        <dbReference type="ARBA" id="ARBA00022857"/>
    </source>
</evidence>
<dbReference type="SUPFAM" id="SSF50129">
    <property type="entry name" value="GroES-like"/>
    <property type="match status" value="1"/>
</dbReference>
<comment type="caution">
    <text evidence="3">The sequence shown here is derived from an EMBL/GenBank/DDBJ whole genome shotgun (WGS) entry which is preliminary data.</text>
</comment>
<proteinExistence type="predicted"/>